<dbReference type="OrthoDB" id="9793820at2"/>
<dbReference type="InterPro" id="IPR007324">
    <property type="entry name" value="Sugar-bd_dom_put"/>
</dbReference>
<keyword evidence="2" id="KW-0805">Transcription regulation</keyword>
<evidence type="ECO:0000256" key="3">
    <source>
        <dbReference type="ARBA" id="ARBA00023125"/>
    </source>
</evidence>
<dbReference type="Pfam" id="PF04198">
    <property type="entry name" value="Sugar-bind"/>
    <property type="match status" value="1"/>
</dbReference>
<evidence type="ECO:0000256" key="4">
    <source>
        <dbReference type="ARBA" id="ARBA00023163"/>
    </source>
</evidence>
<dbReference type="PANTHER" id="PTHR34294:SF5">
    <property type="entry name" value="CENTRAL GLYCOLYTIC GENES REGULATOR"/>
    <property type="match status" value="1"/>
</dbReference>
<accession>A0A418IKV4</accession>
<evidence type="ECO:0000256" key="2">
    <source>
        <dbReference type="ARBA" id="ARBA00023015"/>
    </source>
</evidence>
<dbReference type="Gene3D" id="3.40.50.1360">
    <property type="match status" value="1"/>
</dbReference>
<reference evidence="7 8" key="1">
    <citation type="journal article" date="2016" name="Front. Microbiol.">
        <title>Comprehensive Phylogenetic Analysis of Bovine Non-aureus Staphylococci Species Based on Whole-Genome Sequencing.</title>
        <authorList>
            <person name="Naushad S."/>
            <person name="Barkema H.W."/>
            <person name="Luby C."/>
            <person name="Condas L.A."/>
            <person name="Nobrega D.B."/>
            <person name="Carson D.A."/>
            <person name="De Buck J."/>
        </authorList>
    </citation>
    <scope>NUCLEOTIDE SEQUENCE [LARGE SCALE GENOMIC DNA]</scope>
    <source>
        <strain evidence="7 8">SNUC 102</strain>
    </source>
</reference>
<dbReference type="SUPFAM" id="SSF100950">
    <property type="entry name" value="NagB/RpiA/CoA transferase-like"/>
    <property type="match status" value="1"/>
</dbReference>
<dbReference type="EMBL" id="QXUL01000076">
    <property type="protein sequence ID" value="RIN08235.1"/>
    <property type="molecule type" value="Genomic_DNA"/>
</dbReference>
<dbReference type="PANTHER" id="PTHR34294">
    <property type="entry name" value="TRANSCRIPTIONAL REGULATOR-RELATED"/>
    <property type="match status" value="1"/>
</dbReference>
<evidence type="ECO:0000313" key="8">
    <source>
        <dbReference type="Proteomes" id="UP000285567"/>
    </source>
</evidence>
<gene>
    <name evidence="7" type="ORF">BU097_12110</name>
</gene>
<protein>
    <submittedName>
        <fullName evidence="7">Uncharacterized protein</fullName>
    </submittedName>
</protein>
<dbReference type="Proteomes" id="UP000285567">
    <property type="component" value="Unassembled WGS sequence"/>
</dbReference>
<evidence type="ECO:0000259" key="5">
    <source>
        <dbReference type="Pfam" id="PF04198"/>
    </source>
</evidence>
<dbReference type="GO" id="GO:0030246">
    <property type="term" value="F:carbohydrate binding"/>
    <property type="evidence" value="ECO:0007669"/>
    <property type="project" value="InterPro"/>
</dbReference>
<keyword evidence="4" id="KW-0804">Transcription</keyword>
<evidence type="ECO:0000259" key="6">
    <source>
        <dbReference type="Pfam" id="PF21715"/>
    </source>
</evidence>
<dbReference type="InterPro" id="IPR048715">
    <property type="entry name" value="CggR_N"/>
</dbReference>
<dbReference type="SUPFAM" id="SSF46785">
    <property type="entry name" value="Winged helix' DNA-binding domain"/>
    <property type="match status" value="1"/>
</dbReference>
<dbReference type="Gene3D" id="1.10.10.10">
    <property type="entry name" value="Winged helix-like DNA-binding domain superfamily/Winged helix DNA-binding domain"/>
    <property type="match status" value="1"/>
</dbReference>
<comment type="similarity">
    <text evidence="1">Belongs to the SorC transcriptional regulatory family.</text>
</comment>
<proteinExistence type="inferred from homology"/>
<dbReference type="InterPro" id="IPR051054">
    <property type="entry name" value="SorC_transcr_regulators"/>
</dbReference>
<feature type="domain" description="Sugar-binding" evidence="5">
    <location>
        <begin position="93"/>
        <end position="335"/>
    </location>
</feature>
<evidence type="ECO:0000313" key="7">
    <source>
        <dbReference type="EMBL" id="RIN08235.1"/>
    </source>
</evidence>
<evidence type="ECO:0000256" key="1">
    <source>
        <dbReference type="ARBA" id="ARBA00010466"/>
    </source>
</evidence>
<sequence>MKDLIKVQQKLVPEIVEKMYRRFSILTTISKHQPVGRRSLSEYMDLTERVLRSETDTLKKQDLIKVKPTGMEITEAGAATVRQLNGYFNVYSDDHHLAQVIKEQYGIKEVYVIPGDSDADQTVKIELSRQAGQLVEDVLYENAIVAVTGGSTMAYVSEAMHHQPYNAFFVPARGGLGENVVYQANTIAASMAQQTNGDYTTLYVPDNVSETTYNTLMLEPSVIQTLEKIKQSNITIHGIGDALKMARRRQSPNEVIEKLQHHNASGEAFGYYFDDQGEIVHKVKTIGLQLEDLESKKFIFAVAGGKSKGEAIKAYLSIAPKNTVLITDEGAAKAIANNSNKK</sequence>
<feature type="domain" description="CggR N-terminal DNA binding" evidence="6">
    <location>
        <begin position="19"/>
        <end position="85"/>
    </location>
</feature>
<keyword evidence="3" id="KW-0238">DNA-binding</keyword>
<organism evidence="7 8">
    <name type="scientific">Staphylococcus xylosus</name>
    <dbReference type="NCBI Taxonomy" id="1288"/>
    <lineage>
        <taxon>Bacteria</taxon>
        <taxon>Bacillati</taxon>
        <taxon>Bacillota</taxon>
        <taxon>Bacilli</taxon>
        <taxon>Bacillales</taxon>
        <taxon>Staphylococcaceae</taxon>
        <taxon>Staphylococcus</taxon>
    </lineage>
</organism>
<dbReference type="InterPro" id="IPR037171">
    <property type="entry name" value="NagB/RpiA_transferase-like"/>
</dbReference>
<dbReference type="GO" id="GO:0003677">
    <property type="term" value="F:DNA binding"/>
    <property type="evidence" value="ECO:0007669"/>
    <property type="project" value="UniProtKB-KW"/>
</dbReference>
<dbReference type="InterPro" id="IPR036388">
    <property type="entry name" value="WH-like_DNA-bd_sf"/>
</dbReference>
<keyword evidence="8" id="KW-1185">Reference proteome</keyword>
<comment type="caution">
    <text evidence="7">The sequence shown here is derived from an EMBL/GenBank/DDBJ whole genome shotgun (WGS) entry which is preliminary data.</text>
</comment>
<dbReference type="InterPro" id="IPR036390">
    <property type="entry name" value="WH_DNA-bd_sf"/>
</dbReference>
<dbReference type="AlphaFoldDB" id="A0A418IKV4"/>
<dbReference type="RefSeq" id="WP_017722480.1">
    <property type="nucleotide sequence ID" value="NZ_CABIWF010000001.1"/>
</dbReference>
<name>A0A418IKV4_STAXY</name>
<dbReference type="Pfam" id="PF21715">
    <property type="entry name" value="CggR_N"/>
    <property type="match status" value="1"/>
</dbReference>